<dbReference type="InterPro" id="IPR007055">
    <property type="entry name" value="BON_dom"/>
</dbReference>
<evidence type="ECO:0000313" key="4">
    <source>
        <dbReference type="Proteomes" id="UP000315003"/>
    </source>
</evidence>
<name>A0A517SS66_9BACT</name>
<protein>
    <recommendedName>
        <fullName evidence="2">BON domain-containing protein</fullName>
    </recommendedName>
</protein>
<accession>A0A517SS66</accession>
<dbReference type="RefSeq" id="WP_145270453.1">
    <property type="nucleotide sequence ID" value="NZ_CP036272.1"/>
</dbReference>
<dbReference type="OrthoDB" id="289144at2"/>
<gene>
    <name evidence="3" type="ORF">SV7mr_14350</name>
</gene>
<feature type="region of interest" description="Disordered" evidence="1">
    <location>
        <begin position="1"/>
        <end position="30"/>
    </location>
</feature>
<organism evidence="3 4">
    <name type="scientific">Stieleria bergensis</name>
    <dbReference type="NCBI Taxonomy" id="2528025"/>
    <lineage>
        <taxon>Bacteria</taxon>
        <taxon>Pseudomonadati</taxon>
        <taxon>Planctomycetota</taxon>
        <taxon>Planctomycetia</taxon>
        <taxon>Pirellulales</taxon>
        <taxon>Pirellulaceae</taxon>
        <taxon>Stieleria</taxon>
    </lineage>
</organism>
<feature type="domain" description="BON" evidence="2">
    <location>
        <begin position="30"/>
        <end position="99"/>
    </location>
</feature>
<dbReference type="EMBL" id="CP036272">
    <property type="protein sequence ID" value="QDT58933.1"/>
    <property type="molecule type" value="Genomic_DNA"/>
</dbReference>
<dbReference type="PROSITE" id="PS50914">
    <property type="entry name" value="BON"/>
    <property type="match status" value="1"/>
</dbReference>
<keyword evidence="4" id="KW-1185">Reference proteome</keyword>
<feature type="compositionally biased region" description="Basic and acidic residues" evidence="1">
    <location>
        <begin position="18"/>
        <end position="29"/>
    </location>
</feature>
<sequence>MQQSSTSQPDASFAVQADSHRNTSDRESSQETAVIKRIRFAFSTNPKVRAFSAGLQVSLEGSRIVLQGQAPSEADRQSLTALIRQAGVLGQICNHVLVG</sequence>
<evidence type="ECO:0000313" key="3">
    <source>
        <dbReference type="EMBL" id="QDT58933.1"/>
    </source>
</evidence>
<evidence type="ECO:0000256" key="1">
    <source>
        <dbReference type="SAM" id="MobiDB-lite"/>
    </source>
</evidence>
<evidence type="ECO:0000259" key="2">
    <source>
        <dbReference type="PROSITE" id="PS50914"/>
    </source>
</evidence>
<dbReference type="AlphaFoldDB" id="A0A517SS66"/>
<dbReference type="Proteomes" id="UP000315003">
    <property type="component" value="Chromosome"/>
</dbReference>
<feature type="compositionally biased region" description="Polar residues" evidence="1">
    <location>
        <begin position="1"/>
        <end position="10"/>
    </location>
</feature>
<reference evidence="3 4" key="1">
    <citation type="submission" date="2019-02" db="EMBL/GenBank/DDBJ databases">
        <title>Deep-cultivation of Planctomycetes and their phenomic and genomic characterization uncovers novel biology.</title>
        <authorList>
            <person name="Wiegand S."/>
            <person name="Jogler M."/>
            <person name="Boedeker C."/>
            <person name="Pinto D."/>
            <person name="Vollmers J."/>
            <person name="Rivas-Marin E."/>
            <person name="Kohn T."/>
            <person name="Peeters S.H."/>
            <person name="Heuer A."/>
            <person name="Rast P."/>
            <person name="Oberbeckmann S."/>
            <person name="Bunk B."/>
            <person name="Jeske O."/>
            <person name="Meyerdierks A."/>
            <person name="Storesund J.E."/>
            <person name="Kallscheuer N."/>
            <person name="Luecker S."/>
            <person name="Lage O.M."/>
            <person name="Pohl T."/>
            <person name="Merkel B.J."/>
            <person name="Hornburger P."/>
            <person name="Mueller R.-W."/>
            <person name="Bruemmer F."/>
            <person name="Labrenz M."/>
            <person name="Spormann A.M."/>
            <person name="Op den Camp H."/>
            <person name="Overmann J."/>
            <person name="Amann R."/>
            <person name="Jetten M.S.M."/>
            <person name="Mascher T."/>
            <person name="Medema M.H."/>
            <person name="Devos D.P."/>
            <person name="Kaster A.-K."/>
            <person name="Ovreas L."/>
            <person name="Rohde M."/>
            <person name="Galperin M.Y."/>
            <person name="Jogler C."/>
        </authorList>
    </citation>
    <scope>NUCLEOTIDE SEQUENCE [LARGE SCALE GENOMIC DNA]</scope>
    <source>
        <strain evidence="3 4">SV_7m_r</strain>
    </source>
</reference>
<proteinExistence type="predicted"/>